<reference evidence="2 3" key="1">
    <citation type="submission" date="2020-02" db="EMBL/GenBank/DDBJ databases">
        <title>Whole-genome analyses of novel actinobacteria.</title>
        <authorList>
            <person name="Sahin N."/>
            <person name="Tokatli A."/>
        </authorList>
    </citation>
    <scope>NUCLEOTIDE SEQUENCE [LARGE SCALE GENOMIC DNA]</scope>
    <source>
        <strain evidence="2 3">YC504</strain>
    </source>
</reference>
<comment type="similarity">
    <text evidence="1">Belongs to the class-IV pyridoxal-phosphate-dependent aminotransferase family.</text>
</comment>
<keyword evidence="2" id="KW-0032">Aminotransferase</keyword>
<dbReference type="GO" id="GO:0008696">
    <property type="term" value="F:4-amino-4-deoxychorismate lyase activity"/>
    <property type="evidence" value="ECO:0007669"/>
    <property type="project" value="TreeGrafter"/>
</dbReference>
<dbReference type="AlphaFoldDB" id="A0A6G4XUM4"/>
<protein>
    <submittedName>
        <fullName evidence="2">Class IV aminotransferase</fullName>
    </submittedName>
</protein>
<sequence length="260" mass="28126">MTPLPLLRIEIDGRPADTEALLHPATTAYGHFTALQVRGGATQGLALHLERLRKATYELWEKELDGERVRALIRQALGDEYRDASVRVHVHCPETTPTVMVTVRGPQQMSTAAQALQSVAYRRPAAHIKHLGGFGQGYYGQRAQAAGFDDALLVEDDGTVLEGAVTNVGFLDDTGVVWPAGPSLDGITMQLIEPRLDAAGLPSRRARVTLDGLGAFRAAFVTNSQGLAPVSRIDDTAFAVDEKLMERLGEIHAAVPWDTL</sequence>
<organism evidence="2 3">
    <name type="scientific">Streptomyces mesophilus</name>
    <dbReference type="NCBI Taxonomy" id="1775132"/>
    <lineage>
        <taxon>Bacteria</taxon>
        <taxon>Bacillati</taxon>
        <taxon>Actinomycetota</taxon>
        <taxon>Actinomycetes</taxon>
        <taxon>Kitasatosporales</taxon>
        <taxon>Streptomycetaceae</taxon>
        <taxon>Streptomyces</taxon>
    </lineage>
</organism>
<dbReference type="PANTHER" id="PTHR42743:SF2">
    <property type="entry name" value="AMINODEOXYCHORISMATE LYASE"/>
    <property type="match status" value="1"/>
</dbReference>
<dbReference type="InterPro" id="IPR043132">
    <property type="entry name" value="BCAT-like_C"/>
</dbReference>
<dbReference type="InterPro" id="IPR001544">
    <property type="entry name" value="Aminotrans_IV"/>
</dbReference>
<dbReference type="GO" id="GO:0005829">
    <property type="term" value="C:cytosol"/>
    <property type="evidence" value="ECO:0007669"/>
    <property type="project" value="TreeGrafter"/>
</dbReference>
<dbReference type="EMBL" id="JAAKZW010000304">
    <property type="protein sequence ID" value="NGO81286.1"/>
    <property type="molecule type" value="Genomic_DNA"/>
</dbReference>
<dbReference type="GO" id="GO:0008483">
    <property type="term" value="F:transaminase activity"/>
    <property type="evidence" value="ECO:0007669"/>
    <property type="project" value="UniProtKB-KW"/>
</dbReference>
<keyword evidence="3" id="KW-1185">Reference proteome</keyword>
<dbReference type="NCBIfam" id="NF006734">
    <property type="entry name" value="PRK09266.1"/>
    <property type="match status" value="1"/>
</dbReference>
<keyword evidence="2" id="KW-0808">Transferase</keyword>
<dbReference type="InterPro" id="IPR036038">
    <property type="entry name" value="Aminotransferase-like"/>
</dbReference>
<dbReference type="SUPFAM" id="SSF56752">
    <property type="entry name" value="D-aminoacid aminotransferase-like PLP-dependent enzymes"/>
    <property type="match status" value="1"/>
</dbReference>
<dbReference type="Pfam" id="PF01063">
    <property type="entry name" value="Aminotran_4"/>
    <property type="match status" value="1"/>
</dbReference>
<gene>
    <name evidence="2" type="ORF">G6045_37325</name>
</gene>
<dbReference type="InterPro" id="IPR050571">
    <property type="entry name" value="Class-IV_PLP-Dep_Aminotrnsfr"/>
</dbReference>
<dbReference type="Gene3D" id="3.20.10.10">
    <property type="entry name" value="D-amino Acid Aminotransferase, subunit A, domain 2"/>
    <property type="match status" value="1"/>
</dbReference>
<evidence type="ECO:0000313" key="3">
    <source>
        <dbReference type="Proteomes" id="UP000481109"/>
    </source>
</evidence>
<name>A0A6G4XUM4_9ACTN</name>
<evidence type="ECO:0000313" key="2">
    <source>
        <dbReference type="EMBL" id="NGO81286.1"/>
    </source>
</evidence>
<dbReference type="GO" id="GO:0008153">
    <property type="term" value="P:4-aminobenzoate biosynthetic process"/>
    <property type="evidence" value="ECO:0007669"/>
    <property type="project" value="TreeGrafter"/>
</dbReference>
<dbReference type="InterPro" id="IPR043131">
    <property type="entry name" value="BCAT-like_N"/>
</dbReference>
<dbReference type="PANTHER" id="PTHR42743">
    <property type="entry name" value="AMINO-ACID AMINOTRANSFERASE"/>
    <property type="match status" value="1"/>
</dbReference>
<dbReference type="RefSeq" id="WP_165336686.1">
    <property type="nucleotide sequence ID" value="NZ_JAAKZW010000304.1"/>
</dbReference>
<comment type="caution">
    <text evidence="2">The sequence shown here is derived from an EMBL/GenBank/DDBJ whole genome shotgun (WGS) entry which is preliminary data.</text>
</comment>
<accession>A0A6G4XUM4</accession>
<dbReference type="Proteomes" id="UP000481109">
    <property type="component" value="Unassembled WGS sequence"/>
</dbReference>
<proteinExistence type="inferred from homology"/>
<dbReference type="Gene3D" id="3.30.470.10">
    <property type="match status" value="1"/>
</dbReference>
<evidence type="ECO:0000256" key="1">
    <source>
        <dbReference type="ARBA" id="ARBA00009320"/>
    </source>
</evidence>